<dbReference type="AlphaFoldDB" id="A0A0C2W9Z9"/>
<evidence type="ECO:0000313" key="1">
    <source>
        <dbReference type="EMBL" id="KIM23253.1"/>
    </source>
</evidence>
<evidence type="ECO:0000313" key="2">
    <source>
        <dbReference type="Proteomes" id="UP000054097"/>
    </source>
</evidence>
<accession>A0A0C2W9Z9</accession>
<gene>
    <name evidence="1" type="ORF">M408DRAFT_28049</name>
</gene>
<reference evidence="1 2" key="1">
    <citation type="submission" date="2014-04" db="EMBL/GenBank/DDBJ databases">
        <authorList>
            <consortium name="DOE Joint Genome Institute"/>
            <person name="Kuo A."/>
            <person name="Zuccaro A."/>
            <person name="Kohler A."/>
            <person name="Nagy L.G."/>
            <person name="Floudas D."/>
            <person name="Copeland A."/>
            <person name="Barry K.W."/>
            <person name="Cichocki N."/>
            <person name="Veneault-Fourrey C."/>
            <person name="LaButti K."/>
            <person name="Lindquist E.A."/>
            <person name="Lipzen A."/>
            <person name="Lundell T."/>
            <person name="Morin E."/>
            <person name="Murat C."/>
            <person name="Sun H."/>
            <person name="Tunlid A."/>
            <person name="Henrissat B."/>
            <person name="Grigoriev I.V."/>
            <person name="Hibbett D.S."/>
            <person name="Martin F."/>
            <person name="Nordberg H.P."/>
            <person name="Cantor M.N."/>
            <person name="Hua S.X."/>
        </authorList>
    </citation>
    <scope>NUCLEOTIDE SEQUENCE [LARGE SCALE GENOMIC DNA]</scope>
    <source>
        <strain evidence="1 2">MAFF 305830</strain>
    </source>
</reference>
<proteinExistence type="predicted"/>
<organism evidence="1 2">
    <name type="scientific">Serendipita vermifera MAFF 305830</name>
    <dbReference type="NCBI Taxonomy" id="933852"/>
    <lineage>
        <taxon>Eukaryota</taxon>
        <taxon>Fungi</taxon>
        <taxon>Dikarya</taxon>
        <taxon>Basidiomycota</taxon>
        <taxon>Agaricomycotina</taxon>
        <taxon>Agaricomycetes</taxon>
        <taxon>Sebacinales</taxon>
        <taxon>Serendipitaceae</taxon>
        <taxon>Serendipita</taxon>
    </lineage>
</organism>
<evidence type="ECO:0008006" key="3">
    <source>
        <dbReference type="Google" id="ProtNLM"/>
    </source>
</evidence>
<dbReference type="HOGENOM" id="CLU_045728_1_0_1"/>
<reference evidence="2" key="2">
    <citation type="submission" date="2015-01" db="EMBL/GenBank/DDBJ databases">
        <title>Evolutionary Origins and Diversification of the Mycorrhizal Mutualists.</title>
        <authorList>
            <consortium name="DOE Joint Genome Institute"/>
            <consortium name="Mycorrhizal Genomics Consortium"/>
            <person name="Kohler A."/>
            <person name="Kuo A."/>
            <person name="Nagy L.G."/>
            <person name="Floudas D."/>
            <person name="Copeland A."/>
            <person name="Barry K.W."/>
            <person name="Cichocki N."/>
            <person name="Veneault-Fourrey C."/>
            <person name="LaButti K."/>
            <person name="Lindquist E.A."/>
            <person name="Lipzen A."/>
            <person name="Lundell T."/>
            <person name="Morin E."/>
            <person name="Murat C."/>
            <person name="Riley R."/>
            <person name="Ohm R."/>
            <person name="Sun H."/>
            <person name="Tunlid A."/>
            <person name="Henrissat B."/>
            <person name="Grigoriev I.V."/>
            <person name="Hibbett D.S."/>
            <person name="Martin F."/>
        </authorList>
    </citation>
    <scope>NUCLEOTIDE SEQUENCE [LARGE SCALE GENOMIC DNA]</scope>
    <source>
        <strain evidence="2">MAFF 305830</strain>
    </source>
</reference>
<dbReference type="OrthoDB" id="3038759at2759"/>
<protein>
    <recommendedName>
        <fullName evidence="3">F-box domain-containing protein</fullName>
    </recommendedName>
</protein>
<dbReference type="EMBL" id="KN824340">
    <property type="protein sequence ID" value="KIM23253.1"/>
    <property type="molecule type" value="Genomic_DNA"/>
</dbReference>
<keyword evidence="2" id="KW-1185">Reference proteome</keyword>
<sequence length="456" mass="51212">MASNHDKAKLSFDILGFIFTHYAEGETIRFPLETLLLVCRDWNRAALGHRALWSSFRIYLGHDDTSIMWNARLPQRLTRCGPDCSLDIDLRNILDLPDEVEAPEGTRGDELYNPWTCDPSAEPGSECECFNIARTCMETSLNELSGPNGKYCSRWRTLRLEPGHTPWRIGSGLLQDTLSYPTLNLKAVYFDHVRLEGTATDRLVLPNASNVHDVTILDCKLPSLHPFDSVCEAQIGWKDLSGDPMPIIALHGAKQAQRLTLWALSFATIQLPVQLHQLQALHIKGSHIPAELATIEFPLLNDLAVCWIAQNPISTIMGYRGIPIENLRRITITTPFESVEINSEDAYTEASESVLELFRRATSLRNVSSSGGALAVILKTLWDAIENGQYKGLYPSAKGSVERAWITDLKGGDTFELDGEETVESLQALCRQWLPYYEPEILVQRLIEPYSVIFPF</sequence>
<name>A0A0C2W9Z9_SERVB</name>
<dbReference type="Proteomes" id="UP000054097">
    <property type="component" value="Unassembled WGS sequence"/>
</dbReference>